<dbReference type="PANTHER" id="PTHR24186">
    <property type="entry name" value="PROTEIN PHOSPHATASE 1 REGULATORY SUBUNIT"/>
    <property type="match status" value="1"/>
</dbReference>
<evidence type="ECO:0000256" key="1">
    <source>
        <dbReference type="ARBA" id="ARBA00004141"/>
    </source>
</evidence>
<evidence type="ECO:0000256" key="8">
    <source>
        <dbReference type="SAM" id="MobiDB-lite"/>
    </source>
</evidence>
<feature type="compositionally biased region" description="Polar residues" evidence="8">
    <location>
        <begin position="495"/>
        <end position="512"/>
    </location>
</feature>
<keyword evidence="6 9" id="KW-0472">Membrane</keyword>
<keyword evidence="2 9" id="KW-0812">Transmembrane</keyword>
<evidence type="ECO:0000256" key="3">
    <source>
        <dbReference type="ARBA" id="ARBA00022737"/>
    </source>
</evidence>
<dbReference type="PROSITE" id="PS50297">
    <property type="entry name" value="ANK_REP_REGION"/>
    <property type="match status" value="3"/>
</dbReference>
<evidence type="ECO:0000313" key="12">
    <source>
        <dbReference type="Proteomes" id="UP000237000"/>
    </source>
</evidence>
<keyword evidence="4 9" id="KW-1133">Transmembrane helix</keyword>
<dbReference type="InterPro" id="IPR026961">
    <property type="entry name" value="PGG_dom"/>
</dbReference>
<protein>
    <submittedName>
        <fullName evidence="11">Protein accelerated cell death</fullName>
    </submittedName>
</protein>
<proteinExistence type="predicted"/>
<dbReference type="STRING" id="63057.A0A2P5EQR6"/>
<evidence type="ECO:0000256" key="2">
    <source>
        <dbReference type="ARBA" id="ARBA00022692"/>
    </source>
</evidence>
<feature type="repeat" description="ANK" evidence="7">
    <location>
        <begin position="246"/>
        <end position="268"/>
    </location>
</feature>
<evidence type="ECO:0000256" key="7">
    <source>
        <dbReference type="PROSITE-ProRule" id="PRU00023"/>
    </source>
</evidence>
<keyword evidence="12" id="KW-1185">Reference proteome</keyword>
<reference evidence="12" key="1">
    <citation type="submission" date="2016-06" db="EMBL/GenBank/DDBJ databases">
        <title>Parallel loss of symbiosis genes in relatives of nitrogen-fixing non-legume Parasponia.</title>
        <authorList>
            <person name="Van Velzen R."/>
            <person name="Holmer R."/>
            <person name="Bu F."/>
            <person name="Rutten L."/>
            <person name="Van Zeijl A."/>
            <person name="Liu W."/>
            <person name="Santuari L."/>
            <person name="Cao Q."/>
            <person name="Sharma T."/>
            <person name="Shen D."/>
            <person name="Roswanjaya Y."/>
            <person name="Wardhani T."/>
            <person name="Kalhor M.S."/>
            <person name="Jansen J."/>
            <person name="Van den Hoogen J."/>
            <person name="Gungor B."/>
            <person name="Hartog M."/>
            <person name="Hontelez J."/>
            <person name="Verver J."/>
            <person name="Yang W.-C."/>
            <person name="Schijlen E."/>
            <person name="Repin R."/>
            <person name="Schilthuizen M."/>
            <person name="Schranz E."/>
            <person name="Heidstra R."/>
            <person name="Miyata K."/>
            <person name="Fedorova E."/>
            <person name="Kohlen W."/>
            <person name="Bisseling T."/>
            <person name="Smit S."/>
            <person name="Geurts R."/>
        </authorList>
    </citation>
    <scope>NUCLEOTIDE SEQUENCE [LARGE SCALE GENOMIC DNA]</scope>
    <source>
        <strain evidence="12">cv. RG33-2</strain>
    </source>
</reference>
<evidence type="ECO:0000313" key="11">
    <source>
        <dbReference type="EMBL" id="PON87825.1"/>
    </source>
</evidence>
<evidence type="ECO:0000259" key="10">
    <source>
        <dbReference type="Pfam" id="PF13962"/>
    </source>
</evidence>
<dbReference type="Pfam" id="PF00023">
    <property type="entry name" value="Ank"/>
    <property type="match status" value="1"/>
</dbReference>
<feature type="compositionally biased region" description="Basic and acidic residues" evidence="8">
    <location>
        <begin position="1"/>
        <end position="10"/>
    </location>
</feature>
<accession>A0A2P5EQR6</accession>
<feature type="transmembrane region" description="Helical" evidence="9">
    <location>
        <begin position="527"/>
        <end position="549"/>
    </location>
</feature>
<feature type="repeat" description="ANK" evidence="7">
    <location>
        <begin position="353"/>
        <end position="385"/>
    </location>
</feature>
<dbReference type="InterPro" id="IPR036770">
    <property type="entry name" value="Ankyrin_rpt-contain_sf"/>
</dbReference>
<dbReference type="GO" id="GO:0005886">
    <property type="term" value="C:plasma membrane"/>
    <property type="evidence" value="ECO:0007669"/>
    <property type="project" value="TreeGrafter"/>
</dbReference>
<dbReference type="EMBL" id="JXTC01000112">
    <property type="protein sequence ID" value="PON87825.1"/>
    <property type="molecule type" value="Genomic_DNA"/>
</dbReference>
<dbReference type="SUPFAM" id="SSF48403">
    <property type="entry name" value="Ankyrin repeat"/>
    <property type="match status" value="1"/>
</dbReference>
<comment type="subcellular location">
    <subcellularLocation>
        <location evidence="1">Membrane</location>
        <topology evidence="1">Multi-pass membrane protein</topology>
    </subcellularLocation>
</comment>
<dbReference type="AlphaFoldDB" id="A0A2P5EQR6"/>
<evidence type="ECO:0000256" key="4">
    <source>
        <dbReference type="ARBA" id="ARBA00022989"/>
    </source>
</evidence>
<evidence type="ECO:0000256" key="9">
    <source>
        <dbReference type="SAM" id="Phobius"/>
    </source>
</evidence>
<feature type="domain" description="PGG" evidence="10">
    <location>
        <begin position="519"/>
        <end position="630"/>
    </location>
</feature>
<sequence>MEPGHERDQQPMDTTTPGSNVNTPPPPPQPEVQSHIFGMINTDNLMNRERINSQLLPSTATDLPYRHPPMHDKGFVLCHMSPQVYESMITGNVAFFQTRLEDLGPPSLESLSPRGDSVLHIAAHYGHDELVRLILTRHVRHLEHVNLVSNTALQVAASAGHLTTAKILVSAARQIDHRHVSASGSTSNDAGANSEAVVLTFTNKLLRHRNIELNTALHLALRNRHQDMANFLFGTEPSVAHFLNRQGKSPLHLAAEAGYVALFELMMKIPVEGEDQAELALYKFNIVLAAIREKNKGILTLMLGDWDDLFSSVFLGDQTHPHPISYAAEIGFLEGIRDMLNKRKECSYTANKNGFFPIHIASYSGHAEIIQEFLKHCPDLRELLNNESQNILHLAAMNGKAKAVSYILKNPKLQMLINERDSKGNTPLHLATAGGHAKVVSILTWDSRVELGLMNGEGKTALDVAVSYSGKQPSFRERLTWLALRNAGAPRAPHHSSSAVGSNFQDSRQTQEETANTEFYKDRINTLILVSTLIVTITFAAGLTSPSGGGGGNDSDSDEETTGWIRKCMFHLFVLSNTVAMYTSITVVIALIWAQLGDHDLVLASLRYTVAMLGISLGMVAIAFMAGVYNVVINSSNIWLANSILVMGFIGFLALFALFAPLYSPASLKYRIGRYIFYYPFYLLTKVTQKDDDKQEG</sequence>
<dbReference type="FunCoup" id="A0A2P5EQR6">
    <property type="interactions" value="1"/>
</dbReference>
<dbReference type="SMART" id="SM00248">
    <property type="entry name" value="ANK"/>
    <property type="match status" value="9"/>
</dbReference>
<dbReference type="Pfam" id="PF13962">
    <property type="entry name" value="PGG"/>
    <property type="match status" value="1"/>
</dbReference>
<feature type="transmembrane region" description="Helical" evidence="9">
    <location>
        <begin position="606"/>
        <end position="632"/>
    </location>
</feature>
<dbReference type="PANTHER" id="PTHR24186:SF46">
    <property type="entry name" value="PROTEIN ACCELERATED CELL DEATH 6-LIKE"/>
    <property type="match status" value="1"/>
</dbReference>
<dbReference type="Pfam" id="PF12796">
    <property type="entry name" value="Ank_2"/>
    <property type="match status" value="3"/>
</dbReference>
<keyword evidence="5 7" id="KW-0040">ANK repeat</keyword>
<dbReference type="InParanoid" id="A0A2P5EQR6"/>
<dbReference type="PROSITE" id="PS50088">
    <property type="entry name" value="ANK_REPEAT"/>
    <property type="match status" value="4"/>
</dbReference>
<feature type="region of interest" description="Disordered" evidence="8">
    <location>
        <begin position="1"/>
        <end position="32"/>
    </location>
</feature>
<feature type="transmembrane region" description="Helical" evidence="9">
    <location>
        <begin position="638"/>
        <end position="664"/>
    </location>
</feature>
<feature type="transmembrane region" description="Helical" evidence="9">
    <location>
        <begin position="569"/>
        <end position="594"/>
    </location>
</feature>
<name>A0A2P5EQR6_TREOI</name>
<evidence type="ECO:0000256" key="6">
    <source>
        <dbReference type="ARBA" id="ARBA00023136"/>
    </source>
</evidence>
<feature type="region of interest" description="Disordered" evidence="8">
    <location>
        <begin position="490"/>
        <end position="512"/>
    </location>
</feature>
<dbReference type="InterPro" id="IPR002110">
    <property type="entry name" value="Ankyrin_rpt"/>
</dbReference>
<evidence type="ECO:0000256" key="5">
    <source>
        <dbReference type="ARBA" id="ARBA00023043"/>
    </source>
</evidence>
<feature type="repeat" description="ANK" evidence="7">
    <location>
        <begin position="114"/>
        <end position="135"/>
    </location>
</feature>
<organism evidence="11 12">
    <name type="scientific">Trema orientale</name>
    <name type="common">Charcoal tree</name>
    <name type="synonym">Celtis orientalis</name>
    <dbReference type="NCBI Taxonomy" id="63057"/>
    <lineage>
        <taxon>Eukaryota</taxon>
        <taxon>Viridiplantae</taxon>
        <taxon>Streptophyta</taxon>
        <taxon>Embryophyta</taxon>
        <taxon>Tracheophyta</taxon>
        <taxon>Spermatophyta</taxon>
        <taxon>Magnoliopsida</taxon>
        <taxon>eudicotyledons</taxon>
        <taxon>Gunneridae</taxon>
        <taxon>Pentapetalae</taxon>
        <taxon>rosids</taxon>
        <taxon>fabids</taxon>
        <taxon>Rosales</taxon>
        <taxon>Cannabaceae</taxon>
        <taxon>Trema</taxon>
    </lineage>
</organism>
<comment type="caution">
    <text evidence="11">The sequence shown here is derived from an EMBL/GenBank/DDBJ whole genome shotgun (WGS) entry which is preliminary data.</text>
</comment>
<keyword evidence="3" id="KW-0677">Repeat</keyword>
<dbReference type="Gene3D" id="1.25.40.20">
    <property type="entry name" value="Ankyrin repeat-containing domain"/>
    <property type="match status" value="2"/>
</dbReference>
<feature type="repeat" description="ANK" evidence="7">
    <location>
        <begin position="423"/>
        <end position="443"/>
    </location>
</feature>
<dbReference type="OrthoDB" id="598775at2759"/>
<dbReference type="Proteomes" id="UP000237000">
    <property type="component" value="Unassembled WGS sequence"/>
</dbReference>
<gene>
    <name evidence="11" type="ORF">TorRG33x02_163700</name>
</gene>